<dbReference type="PANTHER" id="PTHR48200">
    <property type="entry name" value="PROTEIN, PUTATIVE-RELATED"/>
    <property type="match status" value="1"/>
</dbReference>
<reference evidence="4 5" key="1">
    <citation type="journal article" date="2019" name="Genome Biol. Evol.">
        <title>Insights into the evolution of the New World diploid cottons (Gossypium, subgenus Houzingenia) based on genome sequencing.</title>
        <authorList>
            <person name="Grover C.E."/>
            <person name="Arick M.A. 2nd"/>
            <person name="Thrash A."/>
            <person name="Conover J.L."/>
            <person name="Sanders W.S."/>
            <person name="Peterson D.G."/>
            <person name="Frelichowski J.E."/>
            <person name="Scheffler J.A."/>
            <person name="Scheffler B.E."/>
            <person name="Wendel J.F."/>
        </authorList>
    </citation>
    <scope>NUCLEOTIDE SEQUENCE [LARGE SCALE GENOMIC DNA]</scope>
    <source>
        <strain evidence="4">1</strain>
        <tissue evidence="4">Leaf</tissue>
    </source>
</reference>
<feature type="region of interest" description="Disordered" evidence="1">
    <location>
        <begin position="334"/>
        <end position="356"/>
    </location>
</feature>
<sequence length="381" mass="44612">MKKGFLDKVEDNATVRAWSDTTQHEKGDSLVKGYISELWDFTSISVTKNSLQKLKKIWDQWNEEVKQLFYSNYGDLPYLLDMKWVTARIQQKGDSKCIPLKSLKDIILAHPDTNKRVNVFTLSIYGLVIFPKALGYIDETVTNLFDRLDKRVTLVPTILAETFRSLNVCRKAGEDMILYRCGDFNWVPLLGIWGAIGFAPLLVLRQYRSRQFIPITHRLVESEFSYKGDCYKKKIQEMSNLWNQTRRMKRLAVGPMTTPEYNKLWVRRINDNILELSHGNSQSIKEHLRVVPSELEIIKLRKGKTKAEEDLDSLKIDYKKLRLSMRTVGLGKTSEQLHEEIQEEKNKADSWERKFQEVKTQNEAIKKSLSKNQMEKRRTRE</sequence>
<feature type="domain" description="DUF7745" evidence="3">
    <location>
        <begin position="89"/>
        <end position="178"/>
    </location>
</feature>
<dbReference type="AlphaFoldDB" id="A0A7J9NGA1"/>
<feature type="region of interest" description="Disordered" evidence="1">
    <location>
        <begin position="362"/>
        <end position="381"/>
    </location>
</feature>
<evidence type="ECO:0000259" key="3">
    <source>
        <dbReference type="Pfam" id="PF24924"/>
    </source>
</evidence>
<evidence type="ECO:0000313" key="4">
    <source>
        <dbReference type="EMBL" id="MBA0881966.1"/>
    </source>
</evidence>
<evidence type="ECO:0000256" key="1">
    <source>
        <dbReference type="SAM" id="MobiDB-lite"/>
    </source>
</evidence>
<feature type="compositionally biased region" description="Basic and acidic residues" evidence="1">
    <location>
        <begin position="335"/>
        <end position="356"/>
    </location>
</feature>
<accession>A0A7J9NGA1</accession>
<keyword evidence="2" id="KW-0812">Transmembrane</keyword>
<protein>
    <recommendedName>
        <fullName evidence="3">DUF7745 domain-containing protein</fullName>
    </recommendedName>
</protein>
<dbReference type="OrthoDB" id="1435337at2759"/>
<keyword evidence="2" id="KW-0472">Membrane</keyword>
<keyword evidence="5" id="KW-1185">Reference proteome</keyword>
<dbReference type="InterPro" id="IPR056647">
    <property type="entry name" value="DUF7745"/>
</dbReference>
<proteinExistence type="predicted"/>
<feature type="transmembrane region" description="Helical" evidence="2">
    <location>
        <begin position="186"/>
        <end position="204"/>
    </location>
</feature>
<gene>
    <name evidence="4" type="ORF">Goshw_030358</name>
</gene>
<comment type="caution">
    <text evidence="4">The sequence shown here is derived from an EMBL/GenBank/DDBJ whole genome shotgun (WGS) entry which is preliminary data.</text>
</comment>
<evidence type="ECO:0000256" key="2">
    <source>
        <dbReference type="SAM" id="Phobius"/>
    </source>
</evidence>
<organism evidence="4 5">
    <name type="scientific">Gossypium schwendimanii</name>
    <name type="common">Cotton</name>
    <dbReference type="NCBI Taxonomy" id="34291"/>
    <lineage>
        <taxon>Eukaryota</taxon>
        <taxon>Viridiplantae</taxon>
        <taxon>Streptophyta</taxon>
        <taxon>Embryophyta</taxon>
        <taxon>Tracheophyta</taxon>
        <taxon>Spermatophyta</taxon>
        <taxon>Magnoliopsida</taxon>
        <taxon>eudicotyledons</taxon>
        <taxon>Gunneridae</taxon>
        <taxon>Pentapetalae</taxon>
        <taxon>rosids</taxon>
        <taxon>malvids</taxon>
        <taxon>Malvales</taxon>
        <taxon>Malvaceae</taxon>
        <taxon>Malvoideae</taxon>
        <taxon>Gossypium</taxon>
    </lineage>
</organism>
<dbReference type="Pfam" id="PF24924">
    <property type="entry name" value="DUF7745"/>
    <property type="match status" value="1"/>
</dbReference>
<dbReference type="Proteomes" id="UP000593576">
    <property type="component" value="Unassembled WGS sequence"/>
</dbReference>
<keyword evidence="2" id="KW-1133">Transmembrane helix</keyword>
<name>A0A7J9NGA1_GOSSC</name>
<dbReference type="EMBL" id="JABFAF010280150">
    <property type="protein sequence ID" value="MBA0881966.1"/>
    <property type="molecule type" value="Genomic_DNA"/>
</dbReference>
<dbReference type="PANTHER" id="PTHR48200:SF1">
    <property type="entry name" value="AMINOTRANSFERASE-LIKE PLANT MOBILE DOMAIN-CONTAINING PROTEIN"/>
    <property type="match status" value="1"/>
</dbReference>
<evidence type="ECO:0000313" key="5">
    <source>
        <dbReference type="Proteomes" id="UP000593576"/>
    </source>
</evidence>